<feature type="region of interest" description="Disordered" evidence="1">
    <location>
        <begin position="154"/>
        <end position="185"/>
    </location>
</feature>
<keyword evidence="4" id="KW-1185">Reference proteome</keyword>
<feature type="compositionally biased region" description="Basic and acidic residues" evidence="1">
    <location>
        <begin position="154"/>
        <end position="179"/>
    </location>
</feature>
<dbReference type="GeneID" id="44969802"/>
<dbReference type="RefSeq" id="WP_014487711.1">
    <property type="nucleotide sequence ID" value="NC_017243.1"/>
</dbReference>
<sequence length="283" mass="32487">MQIVISVIINIVILAVTLPLFYIYIVSKARERLEKETMSKAREEIEALVKEFNNIALSRISILEDSIVRANRLVKELNNLQNGKKDNNINKSPAVKEEIKTEENTNKQEEKKLDVSVQEAQNIESNNSNKNVVMNNENKKLDIRVEDNNIKINSKAERKENTEKIEKAEKQEKKEETVKPKPKKSNIDTAAKAIDDEARREVIEKLRSKLDRTIKTNMAIYDKPIEDKTIALVNDPLDSTAKDYNKNDDIIKLYKQGLSKEEIAKKLNCSITEIDIVIDLNLD</sequence>
<evidence type="ECO:0000313" key="4">
    <source>
        <dbReference type="Proteomes" id="UP000008522"/>
    </source>
</evidence>
<proteinExistence type="predicted"/>
<keyword evidence="2" id="KW-0472">Membrane</keyword>
<evidence type="ECO:0000313" key="3">
    <source>
        <dbReference type="EMBL" id="AEM21881.1"/>
    </source>
</evidence>
<feature type="compositionally biased region" description="Basic and acidic residues" evidence="1">
    <location>
        <begin position="83"/>
        <end position="114"/>
    </location>
</feature>
<feature type="transmembrane region" description="Helical" evidence="2">
    <location>
        <begin position="6"/>
        <end position="25"/>
    </location>
</feature>
<dbReference type="Gene3D" id="1.10.10.60">
    <property type="entry name" value="Homeodomain-like"/>
    <property type="match status" value="1"/>
</dbReference>
<evidence type="ECO:0000256" key="1">
    <source>
        <dbReference type="SAM" id="MobiDB-lite"/>
    </source>
</evidence>
<feature type="region of interest" description="Disordered" evidence="1">
    <location>
        <begin position="82"/>
        <end position="117"/>
    </location>
</feature>
<dbReference type="HOGENOM" id="CLU_093754_0_0_12"/>
<evidence type="ECO:0000256" key="2">
    <source>
        <dbReference type="SAM" id="Phobius"/>
    </source>
</evidence>
<accession>G0ENK2</accession>
<dbReference type="Proteomes" id="UP000008522">
    <property type="component" value="Chromosome"/>
</dbReference>
<dbReference type="eggNOG" id="COG5049">
    <property type="taxonomic scope" value="Bacteria"/>
</dbReference>
<dbReference type="EMBL" id="CP002874">
    <property type="protein sequence ID" value="AEM21881.1"/>
    <property type="molecule type" value="Genomic_DNA"/>
</dbReference>
<dbReference type="OrthoDB" id="307774at2"/>
<organism evidence="3 4">
    <name type="scientific">Brachyspira intermedia (strain ATCC 51140 / PWS/A)</name>
    <name type="common">Serpulina intermedia</name>
    <dbReference type="NCBI Taxonomy" id="1045858"/>
    <lineage>
        <taxon>Bacteria</taxon>
        <taxon>Pseudomonadati</taxon>
        <taxon>Spirochaetota</taxon>
        <taxon>Spirochaetia</taxon>
        <taxon>Brachyspirales</taxon>
        <taxon>Brachyspiraceae</taxon>
        <taxon>Brachyspira</taxon>
    </lineage>
</organism>
<dbReference type="KEGG" id="bip:Bint_1262"/>
<keyword evidence="2" id="KW-0812">Transmembrane</keyword>
<gene>
    <name evidence="3" type="ordered locus">Bint_1262</name>
</gene>
<dbReference type="AlphaFoldDB" id="G0ENK2"/>
<reference evidence="3 4" key="1">
    <citation type="journal article" date="2011" name="BMC Genomics">
        <title>Complete genome sequence of Brachyspira intermedia reveals unique genomic features in Brachyspira species and phage-mediated horizontal gene transfer.</title>
        <authorList>
            <person name="Hafstrom T."/>
            <person name="Jansson D.S."/>
            <person name="Segerman B."/>
        </authorList>
    </citation>
    <scope>NUCLEOTIDE SEQUENCE [LARGE SCALE GENOMIC DNA]</scope>
    <source>
        <strain evidence="4">ATCC 51140 / PWS/A</strain>
    </source>
</reference>
<protein>
    <submittedName>
        <fullName evidence="3">Uncharacterized protein</fullName>
    </submittedName>
</protein>
<name>G0ENK2_BRAIP</name>
<keyword evidence="2" id="KW-1133">Transmembrane helix</keyword>
<dbReference type="PATRIC" id="fig|1045858.4.peg.1261"/>